<accession>A0A645E2Y3</accession>
<organism evidence="1">
    <name type="scientific">bioreactor metagenome</name>
    <dbReference type="NCBI Taxonomy" id="1076179"/>
    <lineage>
        <taxon>unclassified sequences</taxon>
        <taxon>metagenomes</taxon>
        <taxon>ecological metagenomes</taxon>
    </lineage>
</organism>
<comment type="caution">
    <text evidence="1">The sequence shown here is derived from an EMBL/GenBank/DDBJ whole genome shotgun (WGS) entry which is preliminary data.</text>
</comment>
<protein>
    <submittedName>
        <fullName evidence="1">Uncharacterized protein</fullName>
    </submittedName>
</protein>
<sequence>MQVERSAVAEQLARAGEYDSHPAQVFRLIELVGIGRNRELTFLRMYAYMKNIPRAKRRIKIDDLNISFVGFQQRLERILRTGGEKLTGPAVLVDFRSTVNSHFVPSRFGR</sequence>
<proteinExistence type="predicted"/>
<evidence type="ECO:0000313" key="1">
    <source>
        <dbReference type="EMBL" id="MPM96130.1"/>
    </source>
</evidence>
<gene>
    <name evidence="1" type="ORF">SDC9_143287</name>
</gene>
<name>A0A645E2Y3_9ZZZZ</name>
<dbReference type="EMBL" id="VSSQ01042536">
    <property type="protein sequence ID" value="MPM96130.1"/>
    <property type="molecule type" value="Genomic_DNA"/>
</dbReference>
<reference evidence="1" key="1">
    <citation type="submission" date="2019-08" db="EMBL/GenBank/DDBJ databases">
        <authorList>
            <person name="Kucharzyk K."/>
            <person name="Murdoch R.W."/>
            <person name="Higgins S."/>
            <person name="Loffler F."/>
        </authorList>
    </citation>
    <scope>NUCLEOTIDE SEQUENCE</scope>
</reference>
<dbReference type="AlphaFoldDB" id="A0A645E2Y3"/>